<dbReference type="Proteomes" id="UP000221580">
    <property type="component" value="Unassembled WGS sequence"/>
</dbReference>
<evidence type="ECO:0000313" key="1">
    <source>
        <dbReference type="EMBL" id="PFG60246.1"/>
    </source>
</evidence>
<dbReference type="RefSeq" id="WP_193603409.1">
    <property type="nucleotide sequence ID" value="NZ_PDJN01000003.1"/>
</dbReference>
<reference evidence="1 2" key="1">
    <citation type="submission" date="2017-09" db="EMBL/GenBank/DDBJ databases">
        <authorList>
            <person name="DeBolt S."/>
            <person name="Huntemann M."/>
            <person name="Clum A."/>
            <person name="Pillay M."/>
            <person name="Palaniappan K."/>
            <person name="Varghese N."/>
            <person name="Mikhailova N."/>
            <person name="Stamatis D."/>
            <person name="Reddy T."/>
            <person name="Daum C."/>
            <person name="Shapiro N."/>
            <person name="Ivanova N."/>
            <person name="Kyrpides N."/>
            <person name="Woyke T."/>
        </authorList>
    </citation>
    <scope>NUCLEOTIDE SEQUENCE [LARGE SCALE GENOMIC DNA]</scope>
    <source>
        <strain evidence="1 2">A2-S9</strain>
    </source>
</reference>
<gene>
    <name evidence="1" type="ORF">DM05_4952</name>
</gene>
<sequence>MLAKRTYKHFGFCWGLYSGDAGFSDSSLQIANMLANTDRVEVSLV</sequence>
<organism evidence="1 2">
    <name type="scientific">Pseudomonas poae</name>
    <dbReference type="NCBI Taxonomy" id="200451"/>
    <lineage>
        <taxon>Bacteria</taxon>
        <taxon>Pseudomonadati</taxon>
        <taxon>Pseudomonadota</taxon>
        <taxon>Gammaproteobacteria</taxon>
        <taxon>Pseudomonadales</taxon>
        <taxon>Pseudomonadaceae</taxon>
        <taxon>Pseudomonas</taxon>
    </lineage>
</organism>
<name>A0A7Z1GNX3_9PSED</name>
<accession>A0A7Z1GNX3</accession>
<proteinExistence type="predicted"/>
<reference evidence="1 2" key="2">
    <citation type="submission" date="2017-10" db="EMBL/GenBank/DDBJ databases">
        <title>Bacterial endophytes that colonize and modify switchgrass growth.</title>
        <authorList>
            <person name="Debolt S."/>
        </authorList>
    </citation>
    <scope>NUCLEOTIDE SEQUENCE [LARGE SCALE GENOMIC DNA]</scope>
    <source>
        <strain evidence="1 2">A2-S9</strain>
    </source>
</reference>
<dbReference type="EMBL" id="PDJN01000003">
    <property type="protein sequence ID" value="PFG60246.1"/>
    <property type="molecule type" value="Genomic_DNA"/>
</dbReference>
<comment type="caution">
    <text evidence="1">The sequence shown here is derived from an EMBL/GenBank/DDBJ whole genome shotgun (WGS) entry which is preliminary data.</text>
</comment>
<protein>
    <submittedName>
        <fullName evidence="1">Uncharacterized protein</fullName>
    </submittedName>
</protein>
<dbReference type="AlphaFoldDB" id="A0A7Z1GNX3"/>
<evidence type="ECO:0000313" key="2">
    <source>
        <dbReference type="Proteomes" id="UP000221580"/>
    </source>
</evidence>